<feature type="signal peptide" evidence="1">
    <location>
        <begin position="1"/>
        <end position="23"/>
    </location>
</feature>
<gene>
    <name evidence="2" type="ORF">ACFSUC_09115</name>
</gene>
<evidence type="ECO:0000313" key="2">
    <source>
        <dbReference type="EMBL" id="MFD2671765.1"/>
    </source>
</evidence>
<keyword evidence="3" id="KW-1185">Reference proteome</keyword>
<organism evidence="2 3">
    <name type="scientific">Marinicrinis sediminis</name>
    <dbReference type="NCBI Taxonomy" id="1652465"/>
    <lineage>
        <taxon>Bacteria</taxon>
        <taxon>Bacillati</taxon>
        <taxon>Bacillota</taxon>
        <taxon>Bacilli</taxon>
        <taxon>Bacillales</taxon>
        <taxon>Paenibacillaceae</taxon>
    </lineage>
</organism>
<reference evidence="3" key="1">
    <citation type="journal article" date="2019" name="Int. J. Syst. Evol. Microbiol.">
        <title>The Global Catalogue of Microorganisms (GCM) 10K type strain sequencing project: providing services to taxonomists for standard genome sequencing and annotation.</title>
        <authorList>
            <consortium name="The Broad Institute Genomics Platform"/>
            <consortium name="The Broad Institute Genome Sequencing Center for Infectious Disease"/>
            <person name="Wu L."/>
            <person name="Ma J."/>
        </authorList>
    </citation>
    <scope>NUCLEOTIDE SEQUENCE [LARGE SCALE GENOMIC DNA]</scope>
    <source>
        <strain evidence="3">KCTC 33676</strain>
    </source>
</reference>
<dbReference type="Proteomes" id="UP001597497">
    <property type="component" value="Unassembled WGS sequence"/>
</dbReference>
<proteinExistence type="predicted"/>
<dbReference type="EMBL" id="JBHUMM010000014">
    <property type="protein sequence ID" value="MFD2671765.1"/>
    <property type="molecule type" value="Genomic_DNA"/>
</dbReference>
<protein>
    <submittedName>
        <fullName evidence="2">Uncharacterized protein</fullName>
    </submittedName>
</protein>
<evidence type="ECO:0000256" key="1">
    <source>
        <dbReference type="SAM" id="SignalP"/>
    </source>
</evidence>
<evidence type="ECO:0000313" key="3">
    <source>
        <dbReference type="Proteomes" id="UP001597497"/>
    </source>
</evidence>
<feature type="chain" id="PRO_5046126611" evidence="1">
    <location>
        <begin position="24"/>
        <end position="132"/>
    </location>
</feature>
<name>A0ABW5RAK0_9BACL</name>
<accession>A0ABW5RAK0</accession>
<keyword evidence="1" id="KW-0732">Signal</keyword>
<dbReference type="RefSeq" id="WP_379929237.1">
    <property type="nucleotide sequence ID" value="NZ_JBHUMM010000014.1"/>
</dbReference>
<sequence length="132" mass="14940">MKKTIFVFSMAAIVMLSSLTALAYNYKFSFDMNTGLFHGAVYTDYAYKYTNDEAAVIDVDHVESSVRANFMVVNSGGDQRSDIFTTRNGGTHVFETGYGMAQNHQYRVKAWTNDGSWYNKYNVTGAWNPDSY</sequence>
<comment type="caution">
    <text evidence="2">The sequence shown here is derived from an EMBL/GenBank/DDBJ whole genome shotgun (WGS) entry which is preliminary data.</text>
</comment>